<evidence type="ECO:0000313" key="2">
    <source>
        <dbReference type="EMBL" id="VFK36933.1"/>
    </source>
</evidence>
<gene>
    <name evidence="4" type="ORF">BECKSD772D_GA0070982_10945</name>
    <name evidence="3" type="ORF">BECKSD772E_GA0070983_100744</name>
    <name evidence="2" type="ORF">BECKSD772F_GA0070984_100745</name>
</gene>
<dbReference type="SUPFAM" id="SSF51182">
    <property type="entry name" value="RmlC-like cupins"/>
    <property type="match status" value="1"/>
</dbReference>
<evidence type="ECO:0000313" key="3">
    <source>
        <dbReference type="EMBL" id="VFK40578.1"/>
    </source>
</evidence>
<feature type="domain" description="Cupin type-1" evidence="1">
    <location>
        <begin position="108"/>
        <end position="185"/>
    </location>
</feature>
<reference evidence="2" key="1">
    <citation type="submission" date="2019-02" db="EMBL/GenBank/DDBJ databases">
        <authorList>
            <person name="Gruber-Vodicka R. H."/>
            <person name="Seah K. B. B."/>
        </authorList>
    </citation>
    <scope>NUCLEOTIDE SEQUENCE</scope>
    <source>
        <strain evidence="4">BECK_S127</strain>
        <strain evidence="3">BECK_S1320</strain>
        <strain evidence="2">BECK_S1321</strain>
    </source>
</reference>
<organism evidence="2">
    <name type="scientific">Candidatus Kentrum sp. SD</name>
    <dbReference type="NCBI Taxonomy" id="2126332"/>
    <lineage>
        <taxon>Bacteria</taxon>
        <taxon>Pseudomonadati</taxon>
        <taxon>Pseudomonadota</taxon>
        <taxon>Gammaproteobacteria</taxon>
        <taxon>Candidatus Kentrum</taxon>
    </lineage>
</organism>
<dbReference type="InterPro" id="IPR014710">
    <property type="entry name" value="RmlC-like_jellyroll"/>
</dbReference>
<name>A0A450Y5Y2_9GAMM</name>
<accession>A0A450Y5Y2</accession>
<proteinExistence type="predicted"/>
<protein>
    <submittedName>
        <fullName evidence="2">Cupin</fullName>
    </submittedName>
</protein>
<dbReference type="EMBL" id="CAADFU010000007">
    <property type="protein sequence ID" value="VFK40578.1"/>
    <property type="molecule type" value="Genomic_DNA"/>
</dbReference>
<dbReference type="EMBL" id="CAADHB010000094">
    <property type="protein sequence ID" value="VFK80221.1"/>
    <property type="molecule type" value="Genomic_DNA"/>
</dbReference>
<dbReference type="Gene3D" id="2.60.120.10">
    <property type="entry name" value="Jelly Rolls"/>
    <property type="match status" value="1"/>
</dbReference>
<evidence type="ECO:0000259" key="1">
    <source>
        <dbReference type="Pfam" id="PF00190"/>
    </source>
</evidence>
<dbReference type="InterPro" id="IPR006045">
    <property type="entry name" value="Cupin_1"/>
</dbReference>
<dbReference type="AlphaFoldDB" id="A0A450Y5Y2"/>
<dbReference type="EMBL" id="CAADFR010000007">
    <property type="protein sequence ID" value="VFK36933.1"/>
    <property type="molecule type" value="Genomic_DNA"/>
</dbReference>
<dbReference type="Pfam" id="PF00190">
    <property type="entry name" value="Cupin_1"/>
    <property type="match status" value="1"/>
</dbReference>
<evidence type="ECO:0000313" key="4">
    <source>
        <dbReference type="EMBL" id="VFK80221.1"/>
    </source>
</evidence>
<dbReference type="InterPro" id="IPR011051">
    <property type="entry name" value="RmlC_Cupin_sf"/>
</dbReference>
<sequence>MPEKTLTLSANDPFTDTGVIFMTNTNIHDVLMDKENLTIEKLREAIETRWNNGGHFETVAKEYLPSEKDHEHIPWEKVDCMLTKMIETFDNGITFAFDMFPPQSAAKAELHIHPISDRIITVVNGTGHAFVKTADGSVATKPIAPSDVILFPQGTPHAFWGSEDDPLSVQVILNPYVPLEHPLHTVCSKKVHALDHPALKNIDTDDLGALAKMVAEFIERGELDLGERQQMDWGDEIIAASRKKVMNPGDANWECEI</sequence>